<organism evidence="1 2">
    <name type="scientific">Allocatelliglobosispora scoriae</name>
    <dbReference type="NCBI Taxonomy" id="643052"/>
    <lineage>
        <taxon>Bacteria</taxon>
        <taxon>Bacillati</taxon>
        <taxon>Actinomycetota</taxon>
        <taxon>Actinomycetes</taxon>
        <taxon>Micromonosporales</taxon>
        <taxon>Micromonosporaceae</taxon>
        <taxon>Allocatelliglobosispora</taxon>
    </lineage>
</organism>
<sequence length="166" mass="18132">MGIYLVDIGPDSWAQDEITSGIRSLLDRALVERGLRPYPGPPHEVPPAESFEEKIAPVMDGFAELCARHGAEELLDAALFVPVLFDGLITLPIGNAYDDEHTRVFSSHRLRDAVVPMAAEIGLPADLPRGALALSNSIDDPVTFYVAVYRQAAEHSLRHDCPIGYI</sequence>
<dbReference type="RefSeq" id="WP_184834353.1">
    <property type="nucleotide sequence ID" value="NZ_JACHMN010000002.1"/>
</dbReference>
<protein>
    <submittedName>
        <fullName evidence="1">Uncharacterized protein</fullName>
    </submittedName>
</protein>
<evidence type="ECO:0000313" key="2">
    <source>
        <dbReference type="Proteomes" id="UP000587527"/>
    </source>
</evidence>
<comment type="caution">
    <text evidence="1">The sequence shown here is derived from an EMBL/GenBank/DDBJ whole genome shotgun (WGS) entry which is preliminary data.</text>
</comment>
<name>A0A841BNW1_9ACTN</name>
<dbReference type="EMBL" id="JACHMN010000002">
    <property type="protein sequence ID" value="MBB5868422.1"/>
    <property type="molecule type" value="Genomic_DNA"/>
</dbReference>
<gene>
    <name evidence="1" type="ORF">F4553_001801</name>
</gene>
<evidence type="ECO:0000313" key="1">
    <source>
        <dbReference type="EMBL" id="MBB5868422.1"/>
    </source>
</evidence>
<dbReference type="Proteomes" id="UP000587527">
    <property type="component" value="Unassembled WGS sequence"/>
</dbReference>
<accession>A0A841BNW1</accession>
<dbReference type="AlphaFoldDB" id="A0A841BNW1"/>
<reference evidence="1 2" key="1">
    <citation type="submission" date="2020-08" db="EMBL/GenBank/DDBJ databases">
        <title>Sequencing the genomes of 1000 actinobacteria strains.</title>
        <authorList>
            <person name="Klenk H.-P."/>
        </authorList>
    </citation>
    <scope>NUCLEOTIDE SEQUENCE [LARGE SCALE GENOMIC DNA]</scope>
    <source>
        <strain evidence="1 2">DSM 45362</strain>
    </source>
</reference>
<keyword evidence="2" id="KW-1185">Reference proteome</keyword>
<proteinExistence type="predicted"/>